<dbReference type="EMBL" id="CAJMWW010000403">
    <property type="protein sequence ID" value="CAE6470106.1"/>
    <property type="molecule type" value="Genomic_DNA"/>
</dbReference>
<dbReference type="Proteomes" id="UP000663841">
    <property type="component" value="Unassembled WGS sequence"/>
</dbReference>
<evidence type="ECO:0000313" key="1">
    <source>
        <dbReference type="EMBL" id="CAE6470106.1"/>
    </source>
</evidence>
<accession>A0A8H3C0S1</accession>
<name>A0A8H3C0S1_9AGAM</name>
<sequence>MSTTLSPTLYYDLISPKPGVTRTSYPATDLIYKLLNHTGADVSSFRRNCQVSYRLIEYARDLYDEINSRILKAEESGSWEHYDAYYGAIDPLEEELLSIMEVTKAERDKYLIDATLPELAEKPVESWIKQSISDWEEHRTKIRESFKGLRARPEFKDFITSPEDEIEIESAKAHDDRTLLQNLLKSIGDNESKVERGKPRNLEMVKTVKEGLQSALDFLKGSPKKALEEELSVLAIKSAMITYGVTELMKHDEIKKHPALYDRLYSDTIWKTAQTLAANLHDNLKRNDAAPNLAGLNKIYEELEAALTGEVPILMPDVYLKLFPLVGKIGRAYHAQSLVLASLCHKVASHYKDNKVYEARDVLENALHKTMEAFTAAGGLNSRPTVNGTDHTANGASTNGTMLNGMALDITGEYDGSCEKLYNESISEIASCYNAMKLNDDSDPKKQLDEARNKDKARLQTYKSRFTKDIPARGHVDLTLFVYNDDSNGSHFREINAKVLQTARLSYIKWLATKELKEAELSHFELPTEKQPLHLGAEIKSLATDSQCTLHLIIHKEEPKADEN</sequence>
<organism evidence="1 2">
    <name type="scientific">Rhizoctonia solani</name>
    <dbReference type="NCBI Taxonomy" id="456999"/>
    <lineage>
        <taxon>Eukaryota</taxon>
        <taxon>Fungi</taxon>
        <taxon>Dikarya</taxon>
        <taxon>Basidiomycota</taxon>
        <taxon>Agaricomycotina</taxon>
        <taxon>Agaricomycetes</taxon>
        <taxon>Cantharellales</taxon>
        <taxon>Ceratobasidiaceae</taxon>
        <taxon>Rhizoctonia</taxon>
    </lineage>
</organism>
<dbReference type="AlphaFoldDB" id="A0A8H3C0S1"/>
<reference evidence="1" key="1">
    <citation type="submission" date="2021-01" db="EMBL/GenBank/DDBJ databases">
        <authorList>
            <person name="Kaushik A."/>
        </authorList>
    </citation>
    <scope>NUCLEOTIDE SEQUENCE</scope>
    <source>
        <strain evidence="1">AG3-T5</strain>
    </source>
</reference>
<comment type="caution">
    <text evidence="1">The sequence shown here is derived from an EMBL/GenBank/DDBJ whole genome shotgun (WGS) entry which is preliminary data.</text>
</comment>
<gene>
    <name evidence="1" type="ORF">RDB_LOCUS174702</name>
</gene>
<protein>
    <submittedName>
        <fullName evidence="1">Uncharacterized protein</fullName>
    </submittedName>
</protein>
<proteinExistence type="predicted"/>
<evidence type="ECO:0000313" key="2">
    <source>
        <dbReference type="Proteomes" id="UP000663841"/>
    </source>
</evidence>